<gene>
    <name evidence="3" type="ORF">HOP40_27170</name>
</gene>
<feature type="domain" description="NAD-dependent epimerase/dehydratase" evidence="2">
    <location>
        <begin position="9"/>
        <end position="217"/>
    </location>
</feature>
<proteinExistence type="predicted"/>
<dbReference type="Proteomes" id="UP000505377">
    <property type="component" value="Chromosome"/>
</dbReference>
<reference evidence="3 4" key="1">
    <citation type="submission" date="2020-05" db="EMBL/GenBank/DDBJ databases">
        <authorList>
            <person name="Mo P."/>
        </authorList>
    </citation>
    <scope>NUCLEOTIDE SEQUENCE [LARGE SCALE GENOMIC DNA]</scope>
    <source>
        <strain evidence="3 4">Gen01</strain>
    </source>
</reference>
<dbReference type="InterPro" id="IPR001509">
    <property type="entry name" value="Epimerase_deHydtase"/>
</dbReference>
<dbReference type="EMBL" id="CP053564">
    <property type="protein sequence ID" value="QJY49004.1"/>
    <property type="molecule type" value="Genomic_DNA"/>
</dbReference>
<evidence type="ECO:0000313" key="3">
    <source>
        <dbReference type="EMBL" id="QJY49004.1"/>
    </source>
</evidence>
<accession>A0A6M6JLK6</accession>
<evidence type="ECO:0000256" key="1">
    <source>
        <dbReference type="SAM" id="MobiDB-lite"/>
    </source>
</evidence>
<evidence type="ECO:0000259" key="2">
    <source>
        <dbReference type="Pfam" id="PF01370"/>
    </source>
</evidence>
<evidence type="ECO:0000313" key="4">
    <source>
        <dbReference type="Proteomes" id="UP000505377"/>
    </source>
</evidence>
<organism evidence="3 4">
    <name type="scientific">Pseudonocardia broussonetiae</name>
    <dbReference type="NCBI Taxonomy" id="2736640"/>
    <lineage>
        <taxon>Bacteria</taxon>
        <taxon>Bacillati</taxon>
        <taxon>Actinomycetota</taxon>
        <taxon>Actinomycetes</taxon>
        <taxon>Pseudonocardiales</taxon>
        <taxon>Pseudonocardiaceae</taxon>
        <taxon>Pseudonocardia</taxon>
    </lineage>
</organism>
<dbReference type="Gene3D" id="3.40.50.720">
    <property type="entry name" value="NAD(P)-binding Rossmann-like Domain"/>
    <property type="match status" value="1"/>
</dbReference>
<dbReference type="Pfam" id="PF01370">
    <property type="entry name" value="Epimerase"/>
    <property type="match status" value="1"/>
</dbReference>
<dbReference type="KEGG" id="pbro:HOP40_27170"/>
<dbReference type="AlphaFoldDB" id="A0A6M6JLK6"/>
<name>A0A6M6JLK6_9PSEU</name>
<dbReference type="RefSeq" id="WP_172163813.1">
    <property type="nucleotide sequence ID" value="NZ_CP053564.1"/>
</dbReference>
<protein>
    <submittedName>
        <fullName evidence="3">NAD-dependent epimerase/dehydratase family protein</fullName>
    </submittedName>
</protein>
<dbReference type="SUPFAM" id="SSF51735">
    <property type="entry name" value="NAD(P)-binding Rossmann-fold domains"/>
    <property type="match status" value="1"/>
</dbReference>
<keyword evidence="4" id="KW-1185">Reference proteome</keyword>
<sequence length="331" mass="35246">MNVEHVIFGAGAIGLATAAALHHRGESVRMVNRSGHAAAPDGVEVVAGNAANPAFSSAVAAGARVVYQTLNPPYHRWPEEFPALQAGVLAAARATGARMVSMDNVYNYGRPSGRPLGETLPDGAHTVKGRLRSRMAAELLAEHRAGRVEVVIAKASDYFGPGAGGQSNLGDRVFGPARRGRPATVLGDPDQPHTYTFVPDIGRALAELGTRDGVTGEAWHVPNDPDTRTTRELVAIVHRLAGHPGAGLRRTPPALLRLLGLWNPTVRSLWEMQYQFEEPFVVDSTKITDRLGLRATPLDAALEQTRVMGDLTQGQPGCPAATRARPVSRPT</sequence>
<dbReference type="InterPro" id="IPR036291">
    <property type="entry name" value="NAD(P)-bd_dom_sf"/>
</dbReference>
<feature type="region of interest" description="Disordered" evidence="1">
    <location>
        <begin position="310"/>
        <end position="331"/>
    </location>
</feature>